<dbReference type="PANTHER" id="PTHR22926">
    <property type="entry name" value="PHOSPHO-N-ACETYLMURAMOYL-PENTAPEPTIDE-TRANSFERASE"/>
    <property type="match status" value="1"/>
</dbReference>
<name>A0A0F9M8N6_9ZZZZ</name>
<sequence length="344" mass="38216">MLYFLTSSISVRAGAAGLLSLVLSLWMLKAFMDKSKREGWVDYVRSYAPDSHEMKKGIPTTGGIFIIASVGLTILFFSNLKSRFLLVSLLVIFSLALVGFLDDALKARRESSRGLKTRYKLLIQFIFASLVAFYLYYQPGFSKYLNIPFTRFSLNLGWLYIPLIISIIVATPNSVNLTDGLDGLAAGCVLIAGLGYAFLSYLAGSGLFFRYLNINYVSGAGELMVFWGALLGAIIGFLWYNTYPARIFMGETGAQVLGGALAITAILIKQEILLILIGGIFVIETLSVFLQVFFFQTSGKRIFKISPLHHHYELKGMEEPRVVVRFWIITALLALLGLSSLLWK</sequence>
<dbReference type="EMBL" id="LAZR01004998">
    <property type="protein sequence ID" value="KKN03765.1"/>
    <property type="molecule type" value="Genomic_DNA"/>
</dbReference>
<organism evidence="8">
    <name type="scientific">marine sediment metagenome</name>
    <dbReference type="NCBI Taxonomy" id="412755"/>
    <lineage>
        <taxon>unclassified sequences</taxon>
        <taxon>metagenomes</taxon>
        <taxon>ecological metagenomes</taxon>
    </lineage>
</organism>
<proteinExistence type="inferred from homology"/>
<keyword evidence="3" id="KW-0808">Transferase</keyword>
<dbReference type="NCBIfam" id="TIGR00445">
    <property type="entry name" value="mraY"/>
    <property type="match status" value="1"/>
</dbReference>
<dbReference type="CDD" id="cd06852">
    <property type="entry name" value="GT_MraY"/>
    <property type="match status" value="1"/>
</dbReference>
<dbReference type="PROSITE" id="PS01348">
    <property type="entry name" value="MRAY_2"/>
    <property type="match status" value="1"/>
</dbReference>
<dbReference type="AlphaFoldDB" id="A0A0F9M8N6"/>
<evidence type="ECO:0000256" key="7">
    <source>
        <dbReference type="SAM" id="Phobius"/>
    </source>
</evidence>
<feature type="transmembrane region" description="Helical" evidence="7">
    <location>
        <begin position="322"/>
        <end position="343"/>
    </location>
</feature>
<gene>
    <name evidence="8" type="ORF">LCGC14_1104400</name>
</gene>
<feature type="transmembrane region" description="Helical" evidence="7">
    <location>
        <begin position="247"/>
        <end position="268"/>
    </location>
</feature>
<comment type="similarity">
    <text evidence="2">Belongs to the glycosyltransferase 4 family. MraY subfamily.</text>
</comment>
<dbReference type="HAMAP" id="MF_00038">
    <property type="entry name" value="MraY"/>
    <property type="match status" value="1"/>
</dbReference>
<dbReference type="PANTHER" id="PTHR22926:SF5">
    <property type="entry name" value="PHOSPHO-N-ACETYLMURAMOYL-PENTAPEPTIDE-TRANSFERASE HOMOLOG"/>
    <property type="match status" value="1"/>
</dbReference>
<accession>A0A0F9M8N6</accession>
<evidence type="ECO:0000256" key="2">
    <source>
        <dbReference type="ARBA" id="ARBA00005583"/>
    </source>
</evidence>
<dbReference type="GO" id="GO:0005886">
    <property type="term" value="C:plasma membrane"/>
    <property type="evidence" value="ECO:0007669"/>
    <property type="project" value="TreeGrafter"/>
</dbReference>
<feature type="transmembrane region" description="Helical" evidence="7">
    <location>
        <begin position="58"/>
        <end position="78"/>
    </location>
</feature>
<protein>
    <recommendedName>
        <fullName evidence="9">Phospho-N-acetylmuramoyl-pentapeptide-transferase</fullName>
    </recommendedName>
</protein>
<evidence type="ECO:0000256" key="1">
    <source>
        <dbReference type="ARBA" id="ARBA00004141"/>
    </source>
</evidence>
<dbReference type="InterPro" id="IPR000715">
    <property type="entry name" value="Glycosyl_transferase_4"/>
</dbReference>
<feature type="transmembrane region" description="Helical" evidence="7">
    <location>
        <begin position="121"/>
        <end position="137"/>
    </location>
</feature>
<dbReference type="GO" id="GO:0044038">
    <property type="term" value="P:cell wall macromolecule biosynthetic process"/>
    <property type="evidence" value="ECO:0007669"/>
    <property type="project" value="TreeGrafter"/>
</dbReference>
<reference evidence="8" key="1">
    <citation type="journal article" date="2015" name="Nature">
        <title>Complex archaea that bridge the gap between prokaryotes and eukaryotes.</title>
        <authorList>
            <person name="Spang A."/>
            <person name="Saw J.H."/>
            <person name="Jorgensen S.L."/>
            <person name="Zaremba-Niedzwiedzka K."/>
            <person name="Martijn J."/>
            <person name="Lind A.E."/>
            <person name="van Eijk R."/>
            <person name="Schleper C."/>
            <person name="Guy L."/>
            <person name="Ettema T.J."/>
        </authorList>
    </citation>
    <scope>NUCLEOTIDE SEQUENCE</scope>
</reference>
<feature type="transmembrane region" description="Helical" evidence="7">
    <location>
        <begin position="157"/>
        <end position="177"/>
    </location>
</feature>
<dbReference type="GO" id="GO:0071555">
    <property type="term" value="P:cell wall organization"/>
    <property type="evidence" value="ECO:0007669"/>
    <property type="project" value="TreeGrafter"/>
</dbReference>
<feature type="transmembrane region" description="Helical" evidence="7">
    <location>
        <begin position="84"/>
        <end position="101"/>
    </location>
</feature>
<evidence type="ECO:0000256" key="5">
    <source>
        <dbReference type="ARBA" id="ARBA00022989"/>
    </source>
</evidence>
<keyword evidence="4 7" id="KW-0812">Transmembrane</keyword>
<evidence type="ECO:0000256" key="3">
    <source>
        <dbReference type="ARBA" id="ARBA00022679"/>
    </source>
</evidence>
<keyword evidence="6 7" id="KW-0472">Membrane</keyword>
<feature type="transmembrane region" description="Helical" evidence="7">
    <location>
        <begin position="184"/>
        <end position="203"/>
    </location>
</feature>
<evidence type="ECO:0000313" key="8">
    <source>
        <dbReference type="EMBL" id="KKN03765.1"/>
    </source>
</evidence>
<evidence type="ECO:0000256" key="4">
    <source>
        <dbReference type="ARBA" id="ARBA00022692"/>
    </source>
</evidence>
<feature type="transmembrane region" description="Helical" evidence="7">
    <location>
        <begin position="223"/>
        <end position="240"/>
    </location>
</feature>
<evidence type="ECO:0008006" key="9">
    <source>
        <dbReference type="Google" id="ProtNLM"/>
    </source>
</evidence>
<feature type="transmembrane region" description="Helical" evidence="7">
    <location>
        <begin position="6"/>
        <end position="28"/>
    </location>
</feature>
<keyword evidence="5 7" id="KW-1133">Transmembrane helix</keyword>
<dbReference type="GO" id="GO:0008963">
    <property type="term" value="F:phospho-N-acetylmuramoyl-pentapeptide-transferase activity"/>
    <property type="evidence" value="ECO:0007669"/>
    <property type="project" value="InterPro"/>
</dbReference>
<evidence type="ECO:0000256" key="6">
    <source>
        <dbReference type="ARBA" id="ARBA00023136"/>
    </source>
</evidence>
<dbReference type="Pfam" id="PF00953">
    <property type="entry name" value="Glycos_transf_4"/>
    <property type="match status" value="1"/>
</dbReference>
<dbReference type="InterPro" id="IPR003524">
    <property type="entry name" value="PNAcMuramoyl-5peptid_Trfase"/>
</dbReference>
<dbReference type="InterPro" id="IPR018480">
    <property type="entry name" value="PNAcMuramoyl-5peptid_Trfase_CS"/>
</dbReference>
<comment type="caution">
    <text evidence="8">The sequence shown here is derived from an EMBL/GenBank/DDBJ whole genome shotgun (WGS) entry which is preliminary data.</text>
</comment>
<comment type="subcellular location">
    <subcellularLocation>
        <location evidence="1">Membrane</location>
        <topology evidence="1">Multi-pass membrane protein</topology>
    </subcellularLocation>
</comment>
<feature type="transmembrane region" description="Helical" evidence="7">
    <location>
        <begin position="274"/>
        <end position="295"/>
    </location>
</feature>